<evidence type="ECO:0000256" key="11">
    <source>
        <dbReference type="ARBA" id="ARBA00022801"/>
    </source>
</evidence>
<gene>
    <name evidence="16" type="ORF">BV898_08391</name>
</gene>
<dbReference type="AlphaFoldDB" id="A0A1W0WQM5"/>
<feature type="region of interest" description="Disordered" evidence="14">
    <location>
        <begin position="200"/>
        <end position="232"/>
    </location>
</feature>
<evidence type="ECO:0000256" key="3">
    <source>
        <dbReference type="ARBA" id="ARBA00001941"/>
    </source>
</evidence>
<keyword evidence="10" id="KW-0479">Metal-binding</keyword>
<comment type="subunit">
    <text evidence="7">Homodimer.</text>
</comment>
<dbReference type="OrthoDB" id="10254258at2759"/>
<dbReference type="PROSITE" id="PS51831">
    <property type="entry name" value="HD"/>
    <property type="match status" value="1"/>
</dbReference>
<comment type="cofactor">
    <cofactor evidence="2">
        <name>Mn(2+)</name>
        <dbReference type="ChEBI" id="CHEBI:29035"/>
    </cofactor>
</comment>
<comment type="similarity">
    <text evidence="6">Belongs to the HDDC2 family.</text>
</comment>
<proteinExistence type="inferred from homology"/>
<evidence type="ECO:0000259" key="15">
    <source>
        <dbReference type="PROSITE" id="PS51831"/>
    </source>
</evidence>
<dbReference type="InterPro" id="IPR003607">
    <property type="entry name" value="HD/PDEase_dom"/>
</dbReference>
<comment type="function">
    <text evidence="5">Catalyzes the dephosphorylation of the nucleoside 5'-monophosphates deoxyadenosine monophosphate (dAMP), deoxycytidine monophosphate (dCMP), deoxyguanosine monophosphate (dGMP) and deoxythymidine monophosphate (dTMP).</text>
</comment>
<dbReference type="EMBL" id="MTYJ01000060">
    <property type="protein sequence ID" value="OQV17457.1"/>
    <property type="molecule type" value="Genomic_DNA"/>
</dbReference>
<dbReference type="EC" id="3.1.3.89" evidence="8"/>
<evidence type="ECO:0000313" key="17">
    <source>
        <dbReference type="Proteomes" id="UP000192578"/>
    </source>
</evidence>
<evidence type="ECO:0000313" key="16">
    <source>
        <dbReference type="EMBL" id="OQV17457.1"/>
    </source>
</evidence>
<dbReference type="Pfam" id="PF13023">
    <property type="entry name" value="HD_3"/>
    <property type="match status" value="1"/>
</dbReference>
<dbReference type="FunFam" id="1.10.3210.10:FF:000011">
    <property type="entry name" value="HD domain-containing protein 2"/>
    <property type="match status" value="1"/>
</dbReference>
<accession>A0A1W0WQM5</accession>
<dbReference type="GO" id="GO:0046872">
    <property type="term" value="F:metal ion binding"/>
    <property type="evidence" value="ECO:0007669"/>
    <property type="project" value="UniProtKB-KW"/>
</dbReference>
<keyword evidence="17" id="KW-1185">Reference proteome</keyword>
<dbReference type="PANTHER" id="PTHR11845:SF13">
    <property type="entry name" value="5'-DEOXYNUCLEOTIDASE HDDC2"/>
    <property type="match status" value="1"/>
</dbReference>
<evidence type="ECO:0000256" key="12">
    <source>
        <dbReference type="ARBA" id="ARBA00022842"/>
    </source>
</evidence>
<dbReference type="InterPro" id="IPR006674">
    <property type="entry name" value="HD_domain"/>
</dbReference>
<keyword evidence="12" id="KW-0460">Magnesium</keyword>
<dbReference type="Proteomes" id="UP000192578">
    <property type="component" value="Unassembled WGS sequence"/>
</dbReference>
<evidence type="ECO:0000256" key="1">
    <source>
        <dbReference type="ARBA" id="ARBA00001638"/>
    </source>
</evidence>
<feature type="domain" description="HD" evidence="15">
    <location>
        <begin position="39"/>
        <end position="151"/>
    </location>
</feature>
<evidence type="ECO:0000256" key="14">
    <source>
        <dbReference type="SAM" id="MobiDB-lite"/>
    </source>
</evidence>
<protein>
    <recommendedName>
        <fullName evidence="9">5'-deoxynucleotidase HDDC2</fullName>
        <ecNumber evidence="8">3.1.3.89</ecNumber>
    </recommendedName>
    <alternativeName>
        <fullName evidence="13">HD domain-containing protein 2</fullName>
    </alternativeName>
</protein>
<dbReference type="Gene3D" id="1.10.3210.10">
    <property type="entry name" value="Hypothetical protein af1432"/>
    <property type="match status" value="1"/>
</dbReference>
<evidence type="ECO:0000256" key="7">
    <source>
        <dbReference type="ARBA" id="ARBA00011738"/>
    </source>
</evidence>
<dbReference type="GO" id="GO:0002953">
    <property type="term" value="F:5'-deoxynucleotidase activity"/>
    <property type="evidence" value="ECO:0007669"/>
    <property type="project" value="UniProtKB-EC"/>
</dbReference>
<evidence type="ECO:0000256" key="2">
    <source>
        <dbReference type="ARBA" id="ARBA00001936"/>
    </source>
</evidence>
<evidence type="ECO:0000256" key="9">
    <source>
        <dbReference type="ARBA" id="ARBA00015933"/>
    </source>
</evidence>
<dbReference type="PANTHER" id="PTHR11845">
    <property type="entry name" value="5'-DEOXYNUCLEOTIDASE HDDC2"/>
    <property type="match status" value="1"/>
</dbReference>
<comment type="cofactor">
    <cofactor evidence="4">
        <name>Mg(2+)</name>
        <dbReference type="ChEBI" id="CHEBI:18420"/>
    </cofactor>
</comment>
<dbReference type="InterPro" id="IPR039356">
    <property type="entry name" value="YfbR/HDDC2"/>
</dbReference>
<dbReference type="GO" id="GO:0009159">
    <property type="term" value="P:deoxyribonucleoside monophosphate catabolic process"/>
    <property type="evidence" value="ECO:0007669"/>
    <property type="project" value="UniProtKB-ARBA"/>
</dbReference>
<evidence type="ECO:0000256" key="13">
    <source>
        <dbReference type="ARBA" id="ARBA00032735"/>
    </source>
</evidence>
<sequence length="232" mass="26095">MANALGDTGVLEFMLIIGNLKKNKRTGWVIRDVPAPESVADHMYRMAILAMLLEEKSQENGNAAAKIIDKTRCIKVALVHDMCEAIVGDITPYCGVSVEDKHRQEKEAMISMCQNLKKEVADEILSLYEEYENQVTVEAQTVKDLDRFEMILQAYEYELSQQRADNPQYLEEFFASTKGKFKNPQVVRWVKKLTEMRDVFHSPSRNGTPEVPNGGSSNLVNGHTPASGKTVP</sequence>
<evidence type="ECO:0000256" key="6">
    <source>
        <dbReference type="ARBA" id="ARBA00009999"/>
    </source>
</evidence>
<organism evidence="16 17">
    <name type="scientific">Hypsibius exemplaris</name>
    <name type="common">Freshwater tardigrade</name>
    <dbReference type="NCBI Taxonomy" id="2072580"/>
    <lineage>
        <taxon>Eukaryota</taxon>
        <taxon>Metazoa</taxon>
        <taxon>Ecdysozoa</taxon>
        <taxon>Tardigrada</taxon>
        <taxon>Eutardigrada</taxon>
        <taxon>Parachela</taxon>
        <taxon>Hypsibioidea</taxon>
        <taxon>Hypsibiidae</taxon>
        <taxon>Hypsibius</taxon>
    </lineage>
</organism>
<reference evidence="17" key="1">
    <citation type="submission" date="2017-01" db="EMBL/GenBank/DDBJ databases">
        <title>Comparative genomics of anhydrobiosis in the tardigrade Hypsibius dujardini.</title>
        <authorList>
            <person name="Yoshida Y."/>
            <person name="Koutsovoulos G."/>
            <person name="Laetsch D."/>
            <person name="Stevens L."/>
            <person name="Kumar S."/>
            <person name="Horikawa D."/>
            <person name="Ishino K."/>
            <person name="Komine S."/>
            <person name="Tomita M."/>
            <person name="Blaxter M."/>
            <person name="Arakawa K."/>
        </authorList>
    </citation>
    <scope>NUCLEOTIDE SEQUENCE [LARGE SCALE GENOMIC DNA]</scope>
    <source>
        <strain evidence="17">Z151</strain>
    </source>
</reference>
<dbReference type="SUPFAM" id="SSF109604">
    <property type="entry name" value="HD-domain/PDEase-like"/>
    <property type="match status" value="1"/>
</dbReference>
<keyword evidence="11" id="KW-0378">Hydrolase</keyword>
<comment type="catalytic activity">
    <reaction evidence="1">
        <text>a 2'-deoxyribonucleoside 5'-phosphate + H2O = a 2'-deoxyribonucleoside + phosphate</text>
        <dbReference type="Rhea" id="RHEA:36167"/>
        <dbReference type="ChEBI" id="CHEBI:15377"/>
        <dbReference type="ChEBI" id="CHEBI:18274"/>
        <dbReference type="ChEBI" id="CHEBI:43474"/>
        <dbReference type="ChEBI" id="CHEBI:65317"/>
        <dbReference type="EC" id="3.1.3.89"/>
    </reaction>
</comment>
<comment type="cofactor">
    <cofactor evidence="3">
        <name>Co(2+)</name>
        <dbReference type="ChEBI" id="CHEBI:48828"/>
    </cofactor>
</comment>
<evidence type="ECO:0000256" key="4">
    <source>
        <dbReference type="ARBA" id="ARBA00001946"/>
    </source>
</evidence>
<evidence type="ECO:0000256" key="8">
    <source>
        <dbReference type="ARBA" id="ARBA00012964"/>
    </source>
</evidence>
<comment type="caution">
    <text evidence="16">The sequence shown here is derived from an EMBL/GenBank/DDBJ whole genome shotgun (WGS) entry which is preliminary data.</text>
</comment>
<dbReference type="SMART" id="SM00471">
    <property type="entry name" value="HDc"/>
    <property type="match status" value="1"/>
</dbReference>
<dbReference type="GO" id="GO:0005737">
    <property type="term" value="C:cytoplasm"/>
    <property type="evidence" value="ECO:0007669"/>
    <property type="project" value="TreeGrafter"/>
</dbReference>
<evidence type="ECO:0000256" key="10">
    <source>
        <dbReference type="ARBA" id="ARBA00022723"/>
    </source>
</evidence>
<name>A0A1W0WQM5_HYPEX</name>
<evidence type="ECO:0000256" key="5">
    <source>
        <dbReference type="ARBA" id="ARBA00004074"/>
    </source>
</evidence>